<evidence type="ECO:0000256" key="1">
    <source>
        <dbReference type="SAM" id="Phobius"/>
    </source>
</evidence>
<proteinExistence type="predicted"/>
<dbReference type="Proteomes" id="UP000824211">
    <property type="component" value="Unassembled WGS sequence"/>
</dbReference>
<evidence type="ECO:0000313" key="3">
    <source>
        <dbReference type="EMBL" id="HJB58489.1"/>
    </source>
</evidence>
<keyword evidence="1" id="KW-0812">Transmembrane</keyword>
<reference evidence="3" key="1">
    <citation type="journal article" date="2021" name="PeerJ">
        <title>Extensive microbial diversity within the chicken gut microbiome revealed by metagenomics and culture.</title>
        <authorList>
            <person name="Gilroy R."/>
            <person name="Ravi A."/>
            <person name="Getino M."/>
            <person name="Pursley I."/>
            <person name="Horton D.L."/>
            <person name="Alikhan N.F."/>
            <person name="Baker D."/>
            <person name="Gharbi K."/>
            <person name="Hall N."/>
            <person name="Watson M."/>
            <person name="Adriaenssens E.M."/>
            <person name="Foster-Nyarko E."/>
            <person name="Jarju S."/>
            <person name="Secka A."/>
            <person name="Antonio M."/>
            <person name="Oren A."/>
            <person name="Chaudhuri R.R."/>
            <person name="La Ragione R."/>
            <person name="Hildebrand F."/>
            <person name="Pallen M.J."/>
        </authorList>
    </citation>
    <scope>NUCLEOTIDE SEQUENCE</scope>
    <source>
        <strain evidence="3">ChiHjej9B8-13557</strain>
    </source>
</reference>
<gene>
    <name evidence="3" type="ORF">H9771_02320</name>
</gene>
<dbReference type="GO" id="GO:0080120">
    <property type="term" value="P:CAAX-box protein maturation"/>
    <property type="evidence" value="ECO:0007669"/>
    <property type="project" value="UniProtKB-ARBA"/>
</dbReference>
<dbReference type="Pfam" id="PF02517">
    <property type="entry name" value="Rce1-like"/>
    <property type="match status" value="1"/>
</dbReference>
<keyword evidence="3" id="KW-0482">Metalloprotease</keyword>
<feature type="transmembrane region" description="Helical" evidence="1">
    <location>
        <begin position="122"/>
        <end position="142"/>
    </location>
</feature>
<feature type="transmembrane region" description="Helical" evidence="1">
    <location>
        <begin position="187"/>
        <end position="206"/>
    </location>
</feature>
<dbReference type="GO" id="GO:0008237">
    <property type="term" value="F:metallopeptidase activity"/>
    <property type="evidence" value="ECO:0007669"/>
    <property type="project" value="UniProtKB-KW"/>
</dbReference>
<organism evidence="3 4">
    <name type="scientific">Candidatus Faecalibacterium faecipullorum</name>
    <dbReference type="NCBI Taxonomy" id="2838578"/>
    <lineage>
        <taxon>Bacteria</taxon>
        <taxon>Bacillati</taxon>
        <taxon>Bacillota</taxon>
        <taxon>Clostridia</taxon>
        <taxon>Eubacteriales</taxon>
        <taxon>Oscillospiraceae</taxon>
        <taxon>Faecalibacterium</taxon>
    </lineage>
</organism>
<feature type="domain" description="CAAX prenyl protease 2/Lysostaphin resistance protein A-like" evidence="2">
    <location>
        <begin position="123"/>
        <end position="225"/>
    </location>
</feature>
<feature type="transmembrane region" description="Helical" evidence="1">
    <location>
        <begin position="52"/>
        <end position="71"/>
    </location>
</feature>
<keyword evidence="1" id="KW-1133">Transmembrane helix</keyword>
<feature type="transmembrane region" description="Helical" evidence="1">
    <location>
        <begin position="162"/>
        <end position="181"/>
    </location>
</feature>
<dbReference type="InterPro" id="IPR003675">
    <property type="entry name" value="Rce1/LyrA-like_dom"/>
</dbReference>
<dbReference type="PANTHER" id="PTHR36435:SF1">
    <property type="entry name" value="CAAX AMINO TERMINAL PROTEASE FAMILY PROTEIN"/>
    <property type="match status" value="1"/>
</dbReference>
<evidence type="ECO:0000259" key="2">
    <source>
        <dbReference type="Pfam" id="PF02517"/>
    </source>
</evidence>
<dbReference type="EMBL" id="DWXX01000042">
    <property type="protein sequence ID" value="HJB58489.1"/>
    <property type="molecule type" value="Genomic_DNA"/>
</dbReference>
<name>A0A9D2ME36_9FIRM</name>
<feature type="transmembrane region" description="Helical" evidence="1">
    <location>
        <begin position="213"/>
        <end position="234"/>
    </location>
</feature>
<sequence length="287" mass="30554">MLKRLRANHPLVYCLGAVALFLAAMFVGSLLLTLLLLGLAPWAAGPFLAEDFLFQAAVEAIGLAVPLALLWRSGRLGVFARRGAGFLDGLLVGVYPFVWLSLSLSVNLALVGPPEGAAVKAPWRIAAFFLAMFLIGLAEEALFRGVVAETLLAHFGPRRAGVWKACAVSGALFGLGHAVNLMSSEPVGVLIQCCVTAALGMLYAAIYYRTGNLWVLIFLHTLQDVAALINSGLYDGTATISEVVSSYDPSMLLSALLYLLPVFYLLRGSRLPLVAAFWGMDDAPEAA</sequence>
<feature type="transmembrane region" description="Helical" evidence="1">
    <location>
        <begin position="246"/>
        <end position="266"/>
    </location>
</feature>
<accession>A0A9D2ME36</accession>
<keyword evidence="3" id="KW-0378">Hydrolase</keyword>
<dbReference type="AlphaFoldDB" id="A0A9D2ME36"/>
<feature type="transmembrane region" description="Helical" evidence="1">
    <location>
        <begin position="12"/>
        <end position="40"/>
    </location>
</feature>
<feature type="transmembrane region" description="Helical" evidence="1">
    <location>
        <begin position="83"/>
        <end position="102"/>
    </location>
</feature>
<dbReference type="GO" id="GO:0004175">
    <property type="term" value="F:endopeptidase activity"/>
    <property type="evidence" value="ECO:0007669"/>
    <property type="project" value="UniProtKB-ARBA"/>
</dbReference>
<dbReference type="PANTHER" id="PTHR36435">
    <property type="entry name" value="SLR1288 PROTEIN"/>
    <property type="match status" value="1"/>
</dbReference>
<keyword evidence="3" id="KW-0645">Protease</keyword>
<reference evidence="3" key="2">
    <citation type="submission" date="2021-04" db="EMBL/GenBank/DDBJ databases">
        <authorList>
            <person name="Gilroy R."/>
        </authorList>
    </citation>
    <scope>NUCLEOTIDE SEQUENCE</scope>
    <source>
        <strain evidence="3">ChiHjej9B8-13557</strain>
    </source>
</reference>
<protein>
    <submittedName>
        <fullName evidence="3">CPBP family intramembrane metalloprotease</fullName>
    </submittedName>
</protein>
<keyword evidence="1" id="KW-0472">Membrane</keyword>
<dbReference type="InterPro" id="IPR052710">
    <property type="entry name" value="CAAX_protease"/>
</dbReference>
<evidence type="ECO:0000313" key="4">
    <source>
        <dbReference type="Proteomes" id="UP000824211"/>
    </source>
</evidence>
<comment type="caution">
    <text evidence="3">The sequence shown here is derived from an EMBL/GenBank/DDBJ whole genome shotgun (WGS) entry which is preliminary data.</text>
</comment>